<feature type="transmembrane region" description="Helical" evidence="1">
    <location>
        <begin position="312"/>
        <end position="332"/>
    </location>
</feature>
<proteinExistence type="predicted"/>
<evidence type="ECO:0000256" key="1">
    <source>
        <dbReference type="SAM" id="Phobius"/>
    </source>
</evidence>
<evidence type="ECO:0000313" key="3">
    <source>
        <dbReference type="Proteomes" id="UP000544742"/>
    </source>
</evidence>
<accession>A0A7K4AF37</accession>
<keyword evidence="1" id="KW-0812">Transmembrane</keyword>
<dbReference type="RefSeq" id="WP_157863941.1">
    <property type="nucleotide sequence ID" value="NZ_DAOQUD010000097.1"/>
</dbReference>
<feature type="transmembrane region" description="Helical" evidence="1">
    <location>
        <begin position="123"/>
        <end position="148"/>
    </location>
</feature>
<dbReference type="Pfam" id="PF07854">
    <property type="entry name" value="DUF1646"/>
    <property type="match status" value="1"/>
</dbReference>
<keyword evidence="1" id="KW-1133">Transmembrane helix</keyword>
<dbReference type="InterPro" id="IPR012443">
    <property type="entry name" value="DUF1646"/>
</dbReference>
<feature type="transmembrane region" description="Helical" evidence="1">
    <location>
        <begin position="202"/>
        <end position="227"/>
    </location>
</feature>
<reference evidence="2 3" key="1">
    <citation type="journal article" date="2020" name="Biotechnol. Biofuels">
        <title>New insights from the biogas microbiome by comprehensive genome-resolved metagenomics of nearly 1600 species originating from multiple anaerobic digesters.</title>
        <authorList>
            <person name="Campanaro S."/>
            <person name="Treu L."/>
            <person name="Rodriguez-R L.M."/>
            <person name="Kovalovszki A."/>
            <person name="Ziels R.M."/>
            <person name="Maus I."/>
            <person name="Zhu X."/>
            <person name="Kougias P.G."/>
            <person name="Basile A."/>
            <person name="Luo G."/>
            <person name="Schluter A."/>
            <person name="Konstantinidis K.T."/>
            <person name="Angelidaki I."/>
        </authorList>
    </citation>
    <scope>NUCLEOTIDE SEQUENCE [LARGE SCALE GENOMIC DNA]</scope>
    <source>
        <strain evidence="2">AS27yjCOA_157</strain>
    </source>
</reference>
<evidence type="ECO:0000313" key="2">
    <source>
        <dbReference type="EMBL" id="NLJ21554.1"/>
    </source>
</evidence>
<feature type="transmembrane region" description="Helical" evidence="1">
    <location>
        <begin position="353"/>
        <end position="374"/>
    </location>
</feature>
<feature type="transmembrane region" description="Helical" evidence="1">
    <location>
        <begin position="256"/>
        <end position="274"/>
    </location>
</feature>
<comment type="caution">
    <text evidence="2">The sequence shown here is derived from an EMBL/GenBank/DDBJ whole genome shotgun (WGS) entry which is preliminary data.</text>
</comment>
<dbReference type="AlphaFoldDB" id="A0A7K4AF37"/>
<gene>
    <name evidence="2" type="ORF">GX426_00380</name>
</gene>
<feature type="transmembrane region" description="Helical" evidence="1">
    <location>
        <begin position="33"/>
        <end position="51"/>
    </location>
</feature>
<keyword evidence="1" id="KW-0472">Membrane</keyword>
<sequence length="380" mass="41426">MFVQFDPLDIGLFVIVLIVLLGPFLVKKIEHNLEAFLFVMGVLAVTISSFYSKPDLMATLGYTEHQVELIGWNMEIVMEALEEPIIKGIVPAVLVAGILFHYGRSYAQMAMSKITKVIPIKIIVFLIVVILGLSSSIITAIIASLLLVELLNCMPFDRQTKINLVIIACFSIGLGAVLTPVGEPLSTIAITKLQGEPYNAGFFFLFNQLAVYIIPGCLAFGLLAMFFTGKAKLSECMVAEEEDGGLREVVVRAGKVYIFVMALLLLGSGMKVVIDKYLLGISPQIIYWVNMISAILDNATLTAAELSPAMDMVQIQAVLMGLLVSGGMLIPGNIPNIISAGKLGITSKEWAKLGVPLGLIAMLIYFVWIFYIPFHVEFAL</sequence>
<organism evidence="2 3">
    <name type="scientific">Methanothrix soehngenii</name>
    <name type="common">Methanosaeta concilii</name>
    <dbReference type="NCBI Taxonomy" id="2223"/>
    <lineage>
        <taxon>Archaea</taxon>
        <taxon>Methanobacteriati</taxon>
        <taxon>Methanobacteriota</taxon>
        <taxon>Stenosarchaea group</taxon>
        <taxon>Methanomicrobia</taxon>
        <taxon>Methanotrichales</taxon>
        <taxon>Methanotrichaceae</taxon>
        <taxon>Methanothrix</taxon>
    </lineage>
</organism>
<dbReference type="Proteomes" id="UP000544742">
    <property type="component" value="Unassembled WGS sequence"/>
</dbReference>
<name>A0A7K4AF37_METSH</name>
<protein>
    <submittedName>
        <fullName evidence="2">DUF1646 family protein</fullName>
    </submittedName>
</protein>
<feature type="transmembrane region" description="Helical" evidence="1">
    <location>
        <begin position="160"/>
        <end position="181"/>
    </location>
</feature>
<dbReference type="EMBL" id="JAAYUN010000004">
    <property type="protein sequence ID" value="NLJ21554.1"/>
    <property type="molecule type" value="Genomic_DNA"/>
</dbReference>
<feature type="transmembrane region" description="Helical" evidence="1">
    <location>
        <begin position="84"/>
        <end position="102"/>
    </location>
</feature>
<dbReference type="PIRSF" id="PIRSF019205">
    <property type="entry name" value="DUF1646"/>
    <property type="match status" value="1"/>
</dbReference>
<feature type="transmembrane region" description="Helical" evidence="1">
    <location>
        <begin position="6"/>
        <end position="26"/>
    </location>
</feature>